<name>A0A2M9ZGF1_9LEPT</name>
<gene>
    <name evidence="1" type="ORF">CH371_05690</name>
</gene>
<evidence type="ECO:0000313" key="2">
    <source>
        <dbReference type="Proteomes" id="UP000231912"/>
    </source>
</evidence>
<dbReference type="EMBL" id="NPDT01000001">
    <property type="protein sequence ID" value="PJZ67509.1"/>
    <property type="molecule type" value="Genomic_DNA"/>
</dbReference>
<dbReference type="RefSeq" id="WP_100757972.1">
    <property type="nucleotide sequence ID" value="NZ_NPDT01000001.1"/>
</dbReference>
<protein>
    <submittedName>
        <fullName evidence="1">Uncharacterized protein</fullName>
    </submittedName>
</protein>
<dbReference type="Proteomes" id="UP000231912">
    <property type="component" value="Unassembled WGS sequence"/>
</dbReference>
<dbReference type="AlphaFoldDB" id="A0A2M9ZGF1"/>
<proteinExistence type="predicted"/>
<evidence type="ECO:0000313" key="1">
    <source>
        <dbReference type="EMBL" id="PJZ67509.1"/>
    </source>
</evidence>
<comment type="caution">
    <text evidence="1">The sequence shown here is derived from an EMBL/GenBank/DDBJ whole genome shotgun (WGS) entry which is preliminary data.</text>
</comment>
<reference evidence="1 2" key="1">
    <citation type="submission" date="2017-07" db="EMBL/GenBank/DDBJ databases">
        <title>Leptospira spp. isolated from tropical soils.</title>
        <authorList>
            <person name="Thibeaux R."/>
            <person name="Iraola G."/>
            <person name="Ferres I."/>
            <person name="Bierque E."/>
            <person name="Girault D."/>
            <person name="Soupe-Gilbert M.-E."/>
            <person name="Picardeau M."/>
            <person name="Goarant C."/>
        </authorList>
    </citation>
    <scope>NUCLEOTIDE SEQUENCE [LARGE SCALE GENOMIC DNA]</scope>
    <source>
        <strain evidence="1 2">FH2-C-A2</strain>
    </source>
</reference>
<accession>A0A2M9ZGF1</accession>
<sequence length="220" mass="25823">MKFRFSILAILQLIFLIRCFTVYPVKEEVIEEKLLESDSAVEKKQSIDLNNETINNQINISVNGGDYNQIVKHDKVTERIKIHYSFRMSKEYYEIKTSGKRWSRHFLFGLSDFAALFELITIPFRTMSDTKEIITEKESVTESTKVKDLDPTELSLIIRIQDQEFINTKLKASSYSVSLKDIHRNFPQAESIEVLLYKKEERVAYKIIFIHDAIRRMLGN</sequence>
<organism evidence="1 2">
    <name type="scientific">Leptospira wolffii</name>
    <dbReference type="NCBI Taxonomy" id="409998"/>
    <lineage>
        <taxon>Bacteria</taxon>
        <taxon>Pseudomonadati</taxon>
        <taxon>Spirochaetota</taxon>
        <taxon>Spirochaetia</taxon>
        <taxon>Leptospirales</taxon>
        <taxon>Leptospiraceae</taxon>
        <taxon>Leptospira</taxon>
    </lineage>
</organism>